<dbReference type="Proteomes" id="UP001652660">
    <property type="component" value="Chromosome 6e"/>
</dbReference>
<organism evidence="9 10">
    <name type="scientific">Coffea arabica</name>
    <name type="common">Arabian coffee</name>
    <dbReference type="NCBI Taxonomy" id="13443"/>
    <lineage>
        <taxon>Eukaryota</taxon>
        <taxon>Viridiplantae</taxon>
        <taxon>Streptophyta</taxon>
        <taxon>Embryophyta</taxon>
        <taxon>Tracheophyta</taxon>
        <taxon>Spermatophyta</taxon>
        <taxon>Magnoliopsida</taxon>
        <taxon>eudicotyledons</taxon>
        <taxon>Gunneridae</taxon>
        <taxon>Pentapetalae</taxon>
        <taxon>asterids</taxon>
        <taxon>lamiids</taxon>
        <taxon>Gentianales</taxon>
        <taxon>Rubiaceae</taxon>
        <taxon>Ixoroideae</taxon>
        <taxon>Gardenieae complex</taxon>
        <taxon>Bertiereae - Coffeeae clade</taxon>
        <taxon>Coffeeae</taxon>
        <taxon>Coffea</taxon>
    </lineage>
</organism>
<comment type="subcellular location">
    <subcellularLocation>
        <location evidence="1">Nucleus</location>
    </subcellularLocation>
</comment>
<evidence type="ECO:0000256" key="4">
    <source>
        <dbReference type="ARBA" id="ARBA00022833"/>
    </source>
</evidence>
<evidence type="ECO:0000256" key="5">
    <source>
        <dbReference type="ARBA" id="ARBA00023242"/>
    </source>
</evidence>
<dbReference type="GO" id="GO:0042393">
    <property type="term" value="F:histone binding"/>
    <property type="evidence" value="ECO:0007669"/>
    <property type="project" value="TreeGrafter"/>
</dbReference>
<keyword evidence="4" id="KW-0862">Zinc</keyword>
<dbReference type="Pfam" id="PF16135">
    <property type="entry name" value="TDBD"/>
    <property type="match status" value="2"/>
</dbReference>
<dbReference type="PROSITE" id="PS01359">
    <property type="entry name" value="ZF_PHD_1"/>
    <property type="match status" value="2"/>
</dbReference>
<evidence type="ECO:0000256" key="7">
    <source>
        <dbReference type="SAM" id="MobiDB-lite"/>
    </source>
</evidence>
<dbReference type="SUPFAM" id="SSF55729">
    <property type="entry name" value="Acyl-CoA N-acyltransferases (Nat)"/>
    <property type="match status" value="1"/>
</dbReference>
<dbReference type="GO" id="GO:0003682">
    <property type="term" value="F:chromatin binding"/>
    <property type="evidence" value="ECO:0007669"/>
    <property type="project" value="TreeGrafter"/>
</dbReference>
<dbReference type="SUPFAM" id="SSF57903">
    <property type="entry name" value="FYVE/PHD zinc finger"/>
    <property type="match status" value="2"/>
</dbReference>
<proteinExistence type="predicted"/>
<gene>
    <name evidence="10" type="primary">LOC113694922</name>
</gene>
<dbReference type="PANTHER" id="PTHR47025">
    <property type="entry name" value="AUTOIMMUNE REGULATOR"/>
    <property type="match status" value="1"/>
</dbReference>
<dbReference type="PANTHER" id="PTHR47025:SF7">
    <property type="entry name" value="ACYL-COA N-ACYLTRANSFERASE WITH RING_FYVE_PHD-TYPE ZINC FINGER DOMAIN-CONTAINING PROTEIN"/>
    <property type="match status" value="1"/>
</dbReference>
<dbReference type="GO" id="GO:0008270">
    <property type="term" value="F:zinc ion binding"/>
    <property type="evidence" value="ECO:0007669"/>
    <property type="project" value="UniProtKB-KW"/>
</dbReference>
<dbReference type="InterPro" id="IPR016181">
    <property type="entry name" value="Acyl_CoA_acyltransferase"/>
</dbReference>
<accession>A0A6P6SV34</accession>
<feature type="compositionally biased region" description="Polar residues" evidence="7">
    <location>
        <begin position="183"/>
        <end position="207"/>
    </location>
</feature>
<dbReference type="GO" id="GO:0005634">
    <property type="term" value="C:nucleus"/>
    <property type="evidence" value="ECO:0007669"/>
    <property type="project" value="UniProtKB-SubCell"/>
</dbReference>
<dbReference type="InterPro" id="IPR011011">
    <property type="entry name" value="Znf_FYVE_PHD"/>
</dbReference>
<evidence type="ECO:0000256" key="6">
    <source>
        <dbReference type="PROSITE-ProRule" id="PRU00146"/>
    </source>
</evidence>
<dbReference type="InterPro" id="IPR056511">
    <property type="entry name" value="IDM1_C"/>
</dbReference>
<evidence type="ECO:0000313" key="9">
    <source>
        <dbReference type="Proteomes" id="UP001652660"/>
    </source>
</evidence>
<dbReference type="InterPro" id="IPR032308">
    <property type="entry name" value="TDBD"/>
</dbReference>
<protein>
    <recommendedName>
        <fullName evidence="8">PHD-type domain-containing protein</fullName>
    </recommendedName>
</protein>
<evidence type="ECO:0000259" key="8">
    <source>
        <dbReference type="PROSITE" id="PS50016"/>
    </source>
</evidence>
<evidence type="ECO:0000256" key="2">
    <source>
        <dbReference type="ARBA" id="ARBA00022723"/>
    </source>
</evidence>
<dbReference type="FunFam" id="3.30.40.10:FF:000413">
    <property type="entry name" value="PHD zinc finger protein"/>
    <property type="match status" value="1"/>
</dbReference>
<sequence>MGEAEGEVCVAVMNDGITEMESSVTAELKRNCEWIVDGTEKVPRAKKHLIEASNDTETGLEPSAEIPTEEAQCNTRLEPIAESPDEDYVNIALSEPCAESNEKKAFDGQWENSAQAVRKEDSSDTSLEPCHGLEHCDQRHTKQASSDNKEVVLRDRKHTNEVPDDIEMENGVKEASNEDMFSEVSNPNLSPREITSSSKKIGIQSTEPGGIKIQGGCGEVSSLCSGNSSAEESLNEEEHSGNDGSGEVSTSCVVLEIPEHVSTTGIRKITLKFSKRKDEHENISYLSAAQPEPGEYGFGYPEVHAHSTTAVASVNRDVYLNTYRRPFHETRVPFLSTPNKELKMSKKVVPDNYPANVKKLLSTGILEGARVKYISMNGERELSGIIRDGGYLCSCSLCNFCQVLSAYEFELHAGAKTRHPNNHIYLANGKPVYSIIQELKTAPLSMIDEVIKGVAGSSVNEENFQVWKANLQQNNLVATSHVNTHDQLSDTYYSDTSCPNRMVKDKFTPASGSCTTNNYLNLDSHTEAEHRKRVIKKPGWLLASSDVEDKKCSEGGLKKRDNDLHRLLFMPNGLPDGTDLAYYSKGKKILGGYKQGNGIVCSCCHSEISPSQFEAHAGWAAKRQPYRHIYTSSGLTLHDIALMLANGRNIANSNSDDMCAVCGDGGELIICDGCPRAFHPACLCLQSGPTSGWHCPYCLDKSFPARKAPGRPSIARQTRVVKAPQSVGGGCVVCRTPDFSVAKFDDRTILLCDQCEKEYHVGCLRERGLCDLKELPRDKWFCCNDCNMIYTALQNFVLNGAEVVPSSVSAKISKKHEEKGLASVTANDVQWRILSGKSRFPEHLPLLSRAAAIFRECFDPIVAKSGRDLIPIMVYGRNISGQEFGGMYCILLIVKSVVVSAGLLRIFGREVAELPLVATSRDNQGKGYFLALFSCIERLLFSMDVKTLVLPAAEEAQSIWTKRLGFRKMSNVRVSRYTRELQFTVFKGTTMLEKEVQWAGQ</sequence>
<dbReference type="Pfam" id="PF00628">
    <property type="entry name" value="PHD"/>
    <property type="match status" value="1"/>
</dbReference>
<dbReference type="GO" id="GO:0000977">
    <property type="term" value="F:RNA polymerase II transcription regulatory region sequence-specific DNA binding"/>
    <property type="evidence" value="ECO:0007669"/>
    <property type="project" value="TreeGrafter"/>
</dbReference>
<feature type="region of interest" description="Disordered" evidence="7">
    <location>
        <begin position="102"/>
        <end position="128"/>
    </location>
</feature>
<dbReference type="RefSeq" id="XP_027069645.1">
    <property type="nucleotide sequence ID" value="XM_027213844.2"/>
</dbReference>
<dbReference type="AlphaFoldDB" id="A0A6P6SV34"/>
<dbReference type="InterPro" id="IPR001965">
    <property type="entry name" value="Znf_PHD"/>
</dbReference>
<feature type="domain" description="PHD-type" evidence="8">
    <location>
        <begin position="656"/>
        <end position="701"/>
    </location>
</feature>
<evidence type="ECO:0000256" key="1">
    <source>
        <dbReference type="ARBA" id="ARBA00004123"/>
    </source>
</evidence>
<keyword evidence="5" id="KW-0539">Nucleus</keyword>
<keyword evidence="9" id="KW-1185">Reference proteome</keyword>
<dbReference type="InterPro" id="IPR019787">
    <property type="entry name" value="Znf_PHD-finger"/>
</dbReference>
<reference evidence="10" key="2">
    <citation type="submission" date="2025-08" db="UniProtKB">
        <authorList>
            <consortium name="RefSeq"/>
        </authorList>
    </citation>
    <scope>IDENTIFICATION</scope>
    <source>
        <tissue evidence="10">Leaves</tissue>
    </source>
</reference>
<keyword evidence="2" id="KW-0479">Metal-binding</keyword>
<dbReference type="Gene3D" id="3.40.630.30">
    <property type="match status" value="1"/>
</dbReference>
<evidence type="ECO:0000256" key="3">
    <source>
        <dbReference type="ARBA" id="ARBA00022771"/>
    </source>
</evidence>
<dbReference type="InterPro" id="IPR013083">
    <property type="entry name" value="Znf_RING/FYVE/PHD"/>
</dbReference>
<dbReference type="CDD" id="cd15539">
    <property type="entry name" value="PHD1_AIRE"/>
    <property type="match status" value="1"/>
</dbReference>
<dbReference type="GO" id="GO:0045944">
    <property type="term" value="P:positive regulation of transcription by RNA polymerase II"/>
    <property type="evidence" value="ECO:0007669"/>
    <property type="project" value="TreeGrafter"/>
</dbReference>
<dbReference type="Pfam" id="PF23209">
    <property type="entry name" value="IDM1_C"/>
    <property type="match status" value="1"/>
</dbReference>
<reference evidence="9" key="1">
    <citation type="journal article" date="2025" name="Foods">
        <title>Unveiling the Microbial Signatures of Arabica Coffee Cherries: Insights into Ripeness Specific Diversity, Functional Traits, and Implications for Quality and Safety.</title>
        <authorList>
            <consortium name="RefSeq"/>
            <person name="Tenea G.N."/>
            <person name="Cifuentes V."/>
            <person name="Reyes P."/>
            <person name="Cevallos-Vallejos M."/>
        </authorList>
    </citation>
    <scope>NUCLEOTIDE SEQUENCE [LARGE SCALE GENOMIC DNA]</scope>
</reference>
<name>A0A6P6SV34_COFAR</name>
<dbReference type="GeneID" id="113694922"/>
<keyword evidence="3 6" id="KW-0863">Zinc-finger</keyword>
<dbReference type="Gene3D" id="3.30.40.10">
    <property type="entry name" value="Zinc/RING finger domain, C3HC4 (zinc finger)"/>
    <property type="match status" value="2"/>
</dbReference>
<dbReference type="SMART" id="SM00249">
    <property type="entry name" value="PHD"/>
    <property type="match status" value="2"/>
</dbReference>
<dbReference type="PROSITE" id="PS50016">
    <property type="entry name" value="ZF_PHD_2"/>
    <property type="match status" value="1"/>
</dbReference>
<feature type="region of interest" description="Disordered" evidence="7">
    <location>
        <begin position="177"/>
        <end position="248"/>
    </location>
</feature>
<evidence type="ECO:0000313" key="10">
    <source>
        <dbReference type="RefSeq" id="XP_027069645.1"/>
    </source>
</evidence>
<dbReference type="InterPro" id="IPR019786">
    <property type="entry name" value="Zinc_finger_PHD-type_CS"/>
</dbReference>
<dbReference type="OrthoDB" id="1903104at2759"/>